<reference evidence="4 5" key="1">
    <citation type="submission" date="2017-08" db="EMBL/GenBank/DDBJ databases">
        <authorList>
            <person name="de Groot N.N."/>
        </authorList>
    </citation>
    <scope>NUCLEOTIDE SEQUENCE [LARGE SCALE GENOMIC DNA]</scope>
    <source>
        <strain evidence="4 5">JA575</strain>
    </source>
</reference>
<dbReference type="InterPro" id="IPR017113">
    <property type="entry name" value="Antirestriction_ArdC"/>
</dbReference>
<organism evidence="4 5">
    <name type="scientific">Rhodopseudomonas pentothenatexigens</name>
    <dbReference type="NCBI Taxonomy" id="999699"/>
    <lineage>
        <taxon>Bacteria</taxon>
        <taxon>Pseudomonadati</taxon>
        <taxon>Pseudomonadota</taxon>
        <taxon>Alphaproteobacteria</taxon>
        <taxon>Hyphomicrobiales</taxon>
        <taxon>Nitrobacteraceae</taxon>
        <taxon>Rhodopseudomonas</taxon>
    </lineage>
</organism>
<dbReference type="OrthoDB" id="9792687at2"/>
<dbReference type="Pfam" id="PF08401">
    <property type="entry name" value="ArdcN"/>
    <property type="match status" value="1"/>
</dbReference>
<evidence type="ECO:0000259" key="2">
    <source>
        <dbReference type="Pfam" id="PF18818"/>
    </source>
</evidence>
<dbReference type="AlphaFoldDB" id="A0A336K4Z3"/>
<dbReference type="Proteomes" id="UP000252631">
    <property type="component" value="Unassembled WGS sequence"/>
</dbReference>
<protein>
    <submittedName>
        <fullName evidence="4">Antirestriction protein ArdC</fullName>
    </submittedName>
</protein>
<accession>A0A336K4Z3</accession>
<dbReference type="InterPro" id="IPR041459">
    <property type="entry name" value="MPTase-PolyVal"/>
</dbReference>
<name>A0A336K4Z3_9BRAD</name>
<dbReference type="EMBL" id="UFQQ01000031">
    <property type="protein sequence ID" value="SSW93171.1"/>
    <property type="molecule type" value="Genomic_DNA"/>
</dbReference>
<feature type="domain" description="Polyvalent protein metallopeptidase" evidence="2">
    <location>
        <begin position="151"/>
        <end position="277"/>
    </location>
</feature>
<dbReference type="EMBL" id="QRDT01000031">
    <property type="protein sequence ID" value="RED25559.1"/>
    <property type="molecule type" value="Genomic_DNA"/>
</dbReference>
<evidence type="ECO:0000313" key="5">
    <source>
        <dbReference type="Proteomes" id="UP000252631"/>
    </source>
</evidence>
<evidence type="ECO:0000313" key="3">
    <source>
        <dbReference type="EMBL" id="RED25559.1"/>
    </source>
</evidence>
<evidence type="ECO:0000313" key="4">
    <source>
        <dbReference type="EMBL" id="SSW93171.1"/>
    </source>
</evidence>
<dbReference type="PIRSF" id="PIRSF037112">
    <property type="entry name" value="Antirestriction_ArdC"/>
    <property type="match status" value="1"/>
</dbReference>
<gene>
    <name evidence="3" type="ORF">BJ125_13127</name>
    <name evidence="4" type="ORF">SAMN05892882_13127</name>
</gene>
<dbReference type="Proteomes" id="UP000256343">
    <property type="component" value="Unassembled WGS sequence"/>
</dbReference>
<dbReference type="GO" id="GO:0003697">
    <property type="term" value="F:single-stranded DNA binding"/>
    <property type="evidence" value="ECO:0007669"/>
    <property type="project" value="InterPro"/>
</dbReference>
<evidence type="ECO:0000313" key="6">
    <source>
        <dbReference type="Proteomes" id="UP000256343"/>
    </source>
</evidence>
<evidence type="ECO:0000259" key="1">
    <source>
        <dbReference type="Pfam" id="PF08401"/>
    </source>
</evidence>
<dbReference type="InterPro" id="IPR013610">
    <property type="entry name" value="ArdC_N"/>
</dbReference>
<dbReference type="RefSeq" id="WP_114360567.1">
    <property type="nucleotide sequence ID" value="NZ_QRDT01000031.1"/>
</dbReference>
<keyword evidence="6" id="KW-1185">Reference proteome</keyword>
<proteinExistence type="predicted"/>
<dbReference type="Pfam" id="PF18818">
    <property type="entry name" value="MPTase-PolyVal"/>
    <property type="match status" value="1"/>
</dbReference>
<reference evidence="3 6" key="2">
    <citation type="submission" date="2018-07" db="EMBL/GenBank/DDBJ databases">
        <title>Genomic Encyclopedia of Archaeal and Bacterial Type Strains, Phase II (KMG-II): from individual species to whole genera.</title>
        <authorList>
            <person name="Goeker M."/>
        </authorList>
    </citation>
    <scope>NUCLEOTIDE SEQUENCE [LARGE SCALE GENOMIC DNA]</scope>
    <source>
        <strain evidence="3 6">JA575</strain>
    </source>
</reference>
<feature type="domain" description="N-terminal" evidence="1">
    <location>
        <begin position="4"/>
        <end position="124"/>
    </location>
</feature>
<sequence length="299" mass="34157">MRTDVYQTITNKIVADLEQGIRPWLKPWSVEHAAGRITRPLRANGIPYQGVNVLMLWTEAVTKGYAAPFWMTFKQAIDLGAHVRKGEQGCLVVYADRIRRTERNAETGEETEAEIPFMKGYTVFNVEQIDDLPAHFYAAPPPRAEPLQRIERAEAFFAAIRAEVHHGGNRACYVVSQDRIDLPPFEAFRDPESYYATRAHETIHWTRHENRLNREFGRKRWGDEGYAMEELVAELGSAFLSADLELTPEVRDDHAAYIASWLEVLKRDKRAIFTAASYAQRAADFLHGLQQPAREEVAA</sequence>